<reference evidence="1 2" key="1">
    <citation type="journal article" date="2014" name="Nat. Genet.">
        <title>Genome and transcriptome of the porcine whipworm Trichuris suis.</title>
        <authorList>
            <person name="Jex A.R."/>
            <person name="Nejsum P."/>
            <person name="Schwarz E.M."/>
            <person name="Hu L."/>
            <person name="Young N.D."/>
            <person name="Hall R.S."/>
            <person name="Korhonen P.K."/>
            <person name="Liao S."/>
            <person name="Thamsborg S."/>
            <person name="Xia J."/>
            <person name="Xu P."/>
            <person name="Wang S."/>
            <person name="Scheerlinck J.P."/>
            <person name="Hofmann A."/>
            <person name="Sternberg P.W."/>
            <person name="Wang J."/>
            <person name="Gasser R.B."/>
        </authorList>
    </citation>
    <scope>NUCLEOTIDE SEQUENCE [LARGE SCALE GENOMIC DNA]</scope>
    <source>
        <strain evidence="1">DCEP-RM93M</strain>
    </source>
</reference>
<gene>
    <name evidence="1" type="ORF">M513_02852</name>
</gene>
<dbReference type="EMBL" id="KL363194">
    <property type="protein sequence ID" value="KFD56397.1"/>
    <property type="molecule type" value="Genomic_DNA"/>
</dbReference>
<organism evidence="1 2">
    <name type="scientific">Trichuris suis</name>
    <name type="common">pig whipworm</name>
    <dbReference type="NCBI Taxonomy" id="68888"/>
    <lineage>
        <taxon>Eukaryota</taxon>
        <taxon>Metazoa</taxon>
        <taxon>Ecdysozoa</taxon>
        <taxon>Nematoda</taxon>
        <taxon>Enoplea</taxon>
        <taxon>Dorylaimia</taxon>
        <taxon>Trichinellida</taxon>
        <taxon>Trichuridae</taxon>
        <taxon>Trichuris</taxon>
    </lineage>
</organism>
<keyword evidence="2" id="KW-1185">Reference proteome</keyword>
<sequence>MSLRTLTFTAAFICRYDRRYQATVEPSCGRLRPEVWQSPYFCKKQNIQDSSVPQESIASFQHHWTLPAHNGATEGSHIGASVSMTEFTEFQTSVLYWNQHLPDDDTIGNISRHQVGPPEDQSDKYNISTFECRRVREQAVEQREGFYLFDQQAETDKSLKVHRPYLCTQCGKSFIQKAFIRYDNGRACKTRAHQCGGDTPHDQHEGVFGQPQPSPPHELTQENNKVIVTVIAVQPRASANPNFASASAPGASPPRLVAIRAPPDGHLRCAEAHLDSVDDAVVLEDR</sequence>
<evidence type="ECO:0000313" key="1">
    <source>
        <dbReference type="EMBL" id="KFD56397.1"/>
    </source>
</evidence>
<name>A0A085MGQ1_9BILA</name>
<evidence type="ECO:0008006" key="3">
    <source>
        <dbReference type="Google" id="ProtNLM"/>
    </source>
</evidence>
<dbReference type="Proteomes" id="UP000030764">
    <property type="component" value="Unassembled WGS sequence"/>
</dbReference>
<evidence type="ECO:0000313" key="2">
    <source>
        <dbReference type="Proteomes" id="UP000030764"/>
    </source>
</evidence>
<protein>
    <recommendedName>
        <fullName evidence="3">C2H2-type domain-containing protein</fullName>
    </recommendedName>
</protein>
<proteinExistence type="predicted"/>
<dbReference type="AlphaFoldDB" id="A0A085MGQ1"/>
<accession>A0A085MGQ1</accession>